<dbReference type="Gene3D" id="3.40.630.30">
    <property type="match status" value="1"/>
</dbReference>
<dbReference type="PANTHER" id="PTHR43441">
    <property type="entry name" value="RIBOSOMAL-PROTEIN-SERINE ACETYLTRANSFERASE"/>
    <property type="match status" value="1"/>
</dbReference>
<feature type="domain" description="N-acetyltransferase" evidence="1">
    <location>
        <begin position="10"/>
        <end position="176"/>
    </location>
</feature>
<dbReference type="Proteomes" id="UP001500880">
    <property type="component" value="Unassembled WGS sequence"/>
</dbReference>
<dbReference type="Pfam" id="PF13302">
    <property type="entry name" value="Acetyltransf_3"/>
    <property type="match status" value="1"/>
</dbReference>
<dbReference type="InterPro" id="IPR000182">
    <property type="entry name" value="GNAT_dom"/>
</dbReference>
<sequence>MFTFTIDKNLELKLLEHKDSKELFELVHHNRSYLRQWLPWVDKMNSPDDYKPVIDMWLKQFADNDGFQAGILYNKELAGMIGYHGIDWGNKQTSLGYWIAEDYQGKGIITRAAKGLLDYSFKEYKLNRVEIRCGVNNKKSRAIPERLHFTQEGIQRDGENLYGQFHDIVLYSMLARDWK</sequence>
<evidence type="ECO:0000313" key="2">
    <source>
        <dbReference type="EMBL" id="GAA0501503.1"/>
    </source>
</evidence>
<dbReference type="EMBL" id="BAAADO010000007">
    <property type="protein sequence ID" value="GAA0501503.1"/>
    <property type="molecule type" value="Genomic_DNA"/>
</dbReference>
<dbReference type="PROSITE" id="PS51186">
    <property type="entry name" value="GNAT"/>
    <property type="match status" value="1"/>
</dbReference>
<dbReference type="SUPFAM" id="SSF55729">
    <property type="entry name" value="Acyl-CoA N-acyltransferases (Nat)"/>
    <property type="match status" value="1"/>
</dbReference>
<comment type="caution">
    <text evidence="2">The sequence shown here is derived from an EMBL/GenBank/DDBJ whole genome shotgun (WGS) entry which is preliminary data.</text>
</comment>
<evidence type="ECO:0000259" key="1">
    <source>
        <dbReference type="PROSITE" id="PS51186"/>
    </source>
</evidence>
<dbReference type="PANTHER" id="PTHR43441:SF12">
    <property type="entry name" value="RIBOSOMAL N-ACETYLTRANSFERASE YDAF-RELATED"/>
    <property type="match status" value="1"/>
</dbReference>
<gene>
    <name evidence="2" type="ORF">GCM10008986_31220</name>
</gene>
<protein>
    <submittedName>
        <fullName evidence="2">GNAT family protein</fullName>
    </submittedName>
</protein>
<dbReference type="InterPro" id="IPR016181">
    <property type="entry name" value="Acyl_CoA_acyltransferase"/>
</dbReference>
<keyword evidence="3" id="KW-1185">Reference proteome</keyword>
<name>A0ABN1BN28_9BACI</name>
<proteinExistence type="predicted"/>
<evidence type="ECO:0000313" key="3">
    <source>
        <dbReference type="Proteomes" id="UP001500880"/>
    </source>
</evidence>
<accession>A0ABN1BN28</accession>
<dbReference type="RefSeq" id="WP_343843119.1">
    <property type="nucleotide sequence ID" value="NZ_BAAADO010000007.1"/>
</dbReference>
<organism evidence="2 3">
    <name type="scientific">Salinibacillus aidingensis</name>
    <dbReference type="NCBI Taxonomy" id="237684"/>
    <lineage>
        <taxon>Bacteria</taxon>
        <taxon>Bacillati</taxon>
        <taxon>Bacillota</taxon>
        <taxon>Bacilli</taxon>
        <taxon>Bacillales</taxon>
        <taxon>Bacillaceae</taxon>
        <taxon>Salinibacillus</taxon>
    </lineage>
</organism>
<reference evidence="2 3" key="1">
    <citation type="journal article" date="2019" name="Int. J. Syst. Evol. Microbiol.">
        <title>The Global Catalogue of Microorganisms (GCM) 10K type strain sequencing project: providing services to taxonomists for standard genome sequencing and annotation.</title>
        <authorList>
            <consortium name="The Broad Institute Genomics Platform"/>
            <consortium name="The Broad Institute Genome Sequencing Center for Infectious Disease"/>
            <person name="Wu L."/>
            <person name="Ma J."/>
        </authorList>
    </citation>
    <scope>NUCLEOTIDE SEQUENCE [LARGE SCALE GENOMIC DNA]</scope>
    <source>
        <strain evidence="2 3">JCM 12389</strain>
    </source>
</reference>
<dbReference type="InterPro" id="IPR051908">
    <property type="entry name" value="Ribosomal_N-acetyltransferase"/>
</dbReference>